<dbReference type="Gene3D" id="3.20.20.70">
    <property type="entry name" value="Aldolase class I"/>
    <property type="match status" value="1"/>
</dbReference>
<dbReference type="InterPro" id="IPR058240">
    <property type="entry name" value="rSAM_sf"/>
</dbReference>
<evidence type="ECO:0000256" key="1">
    <source>
        <dbReference type="ARBA" id="ARBA00022691"/>
    </source>
</evidence>
<evidence type="ECO:0000256" key="2">
    <source>
        <dbReference type="ARBA" id="ARBA00022723"/>
    </source>
</evidence>
<dbReference type="EMBL" id="CACRSW010000023">
    <property type="protein sequence ID" value="VYT00993.1"/>
    <property type="molecule type" value="Genomic_DNA"/>
</dbReference>
<evidence type="ECO:0000313" key="6">
    <source>
        <dbReference type="EMBL" id="VYT00993.1"/>
    </source>
</evidence>
<name>A0A6N2T7W3_9FIRM</name>
<dbReference type="InterPro" id="IPR034505">
    <property type="entry name" value="Coproporphyrinogen-III_oxidase"/>
</dbReference>
<dbReference type="InterPro" id="IPR006638">
    <property type="entry name" value="Elp3/MiaA/NifB-like_rSAM"/>
</dbReference>
<dbReference type="GO" id="GO:0051539">
    <property type="term" value="F:4 iron, 4 sulfur cluster binding"/>
    <property type="evidence" value="ECO:0007669"/>
    <property type="project" value="TreeGrafter"/>
</dbReference>
<dbReference type="Pfam" id="PF04055">
    <property type="entry name" value="Radical_SAM"/>
    <property type="match status" value="1"/>
</dbReference>
<dbReference type="CDD" id="cd01335">
    <property type="entry name" value="Radical_SAM"/>
    <property type="match status" value="1"/>
</dbReference>
<dbReference type="SFLD" id="SFLDG01082">
    <property type="entry name" value="B12-binding_domain_containing"/>
    <property type="match status" value="1"/>
</dbReference>
<dbReference type="PANTHER" id="PTHR13932">
    <property type="entry name" value="COPROPORPHYRINIGEN III OXIDASE"/>
    <property type="match status" value="1"/>
</dbReference>
<dbReference type="SFLD" id="SFLDS00029">
    <property type="entry name" value="Radical_SAM"/>
    <property type="match status" value="1"/>
</dbReference>
<gene>
    <name evidence="6" type="primary">hemZ_1</name>
    <name evidence="6" type="ORF">AVLFYP127_00501</name>
</gene>
<dbReference type="PANTHER" id="PTHR13932:SF1">
    <property type="entry name" value="OXYGEN-INDEPENDENT COPROPORPHYRINOGEN-III OXIDASE-LIKE PROTEIN HEMZ"/>
    <property type="match status" value="1"/>
</dbReference>
<evidence type="ECO:0000256" key="4">
    <source>
        <dbReference type="ARBA" id="ARBA00023014"/>
    </source>
</evidence>
<dbReference type="SFLD" id="SFLDF00310">
    <property type="entry name" value="oxygen-independent_coproporphy"/>
    <property type="match status" value="1"/>
</dbReference>
<dbReference type="GO" id="GO:0046872">
    <property type="term" value="F:metal ion binding"/>
    <property type="evidence" value="ECO:0007669"/>
    <property type="project" value="UniProtKB-KW"/>
</dbReference>
<dbReference type="InterPro" id="IPR007197">
    <property type="entry name" value="rSAM"/>
</dbReference>
<dbReference type="SFLD" id="SFLDG01065">
    <property type="entry name" value="anaerobic_coproporphyrinogen-I"/>
    <property type="match status" value="1"/>
</dbReference>
<dbReference type="SMART" id="SM00729">
    <property type="entry name" value="Elp3"/>
    <property type="match status" value="1"/>
</dbReference>
<dbReference type="GO" id="GO:0005737">
    <property type="term" value="C:cytoplasm"/>
    <property type="evidence" value="ECO:0007669"/>
    <property type="project" value="TreeGrafter"/>
</dbReference>
<evidence type="ECO:0000259" key="5">
    <source>
        <dbReference type="PROSITE" id="PS51918"/>
    </source>
</evidence>
<reference evidence="6" key="1">
    <citation type="submission" date="2019-11" db="EMBL/GenBank/DDBJ databases">
        <authorList>
            <person name="Feng L."/>
        </authorList>
    </citation>
    <scope>NUCLEOTIDE SEQUENCE</scope>
    <source>
        <strain evidence="6">AvaginalisLFYP127</strain>
    </source>
</reference>
<dbReference type="RefSeq" id="WP_156329067.1">
    <property type="nucleotide sequence ID" value="NZ_CACRSW010000023.1"/>
</dbReference>
<keyword evidence="4" id="KW-0411">Iron-sulfur</keyword>
<dbReference type="InterPro" id="IPR023995">
    <property type="entry name" value="HemZ"/>
</dbReference>
<dbReference type="SUPFAM" id="SSF102114">
    <property type="entry name" value="Radical SAM enzymes"/>
    <property type="match status" value="1"/>
</dbReference>
<protein>
    <submittedName>
        <fullName evidence="6">Oxygen-independent coproporphyrinogen-III oxidase 2</fullName>
        <ecNumber evidence="6">1.3.99.22</ecNumber>
    </submittedName>
</protein>
<sequence>MKIYLENENQRKIVYDILNIFYDKEDFSFVEKNPDILIKNGLIESKNKSYFFDSNLKLKQILFEILEKESKKTSDWGILTGSKPSKLLKNHSLEDLKNIYKLKDNKINLLKAIKESQDKLKFDAKDFNLYINIPFCPQRCRYCSYPTIVSNIVEKNLYVDFLLEEISKINLPKKLETIYLGGGTPSNLSVKDLDRILSLINEKFIFNEFTLEAGREDTLDFEKLDLFKEKNVGRISLNPQTFSVNVLENINRAIDLENFIRIYDYAKKLGFIVNMDFIVGLYGENRESFSKNFEILKKLEPDNITFHALAQKVGSKYFEENINGNESESIKIAKDIEIFTKENSYKPYYLYRQKNIIGNLENIGYEKENTSQRYNILINEELENIIGLGMNANSKLMNGKKYRNERNLRDYYKNIEKEISDKNKLIENFISKPLH</sequence>
<dbReference type="AlphaFoldDB" id="A0A6N2T7W3"/>
<keyword evidence="3" id="KW-0408">Iron</keyword>
<evidence type="ECO:0000256" key="3">
    <source>
        <dbReference type="ARBA" id="ARBA00023004"/>
    </source>
</evidence>
<keyword evidence="6" id="KW-0560">Oxidoreductase</keyword>
<dbReference type="PROSITE" id="PS51918">
    <property type="entry name" value="RADICAL_SAM"/>
    <property type="match status" value="1"/>
</dbReference>
<dbReference type="GO" id="GO:0006779">
    <property type="term" value="P:porphyrin-containing compound biosynthetic process"/>
    <property type="evidence" value="ECO:0007669"/>
    <property type="project" value="TreeGrafter"/>
</dbReference>
<keyword evidence="2" id="KW-0479">Metal-binding</keyword>
<keyword evidence="1" id="KW-0949">S-adenosyl-L-methionine</keyword>
<organism evidence="6">
    <name type="scientific">Anaerococcus vaginalis</name>
    <dbReference type="NCBI Taxonomy" id="33037"/>
    <lineage>
        <taxon>Bacteria</taxon>
        <taxon>Bacillati</taxon>
        <taxon>Bacillota</taxon>
        <taxon>Tissierellia</taxon>
        <taxon>Tissierellales</taxon>
        <taxon>Peptoniphilaceae</taxon>
        <taxon>Anaerococcus</taxon>
    </lineage>
</organism>
<dbReference type="InterPro" id="IPR013785">
    <property type="entry name" value="Aldolase_TIM"/>
</dbReference>
<accession>A0A6N2T7W3</accession>
<dbReference type="GO" id="GO:0016491">
    <property type="term" value="F:oxidoreductase activity"/>
    <property type="evidence" value="ECO:0007669"/>
    <property type="project" value="UniProtKB-KW"/>
</dbReference>
<proteinExistence type="predicted"/>
<feature type="domain" description="Radical SAM core" evidence="5">
    <location>
        <begin position="121"/>
        <end position="349"/>
    </location>
</feature>
<dbReference type="EC" id="1.3.99.22" evidence="6"/>